<dbReference type="RefSeq" id="WP_254011673.1">
    <property type="nucleotide sequence ID" value="NZ_JAMZMM010000080.1"/>
</dbReference>
<dbReference type="EMBL" id="JAMZMM010000080">
    <property type="protein sequence ID" value="MCP2728884.1"/>
    <property type="molecule type" value="Genomic_DNA"/>
</dbReference>
<gene>
    <name evidence="1" type="ORF">NJ959_10475</name>
</gene>
<evidence type="ECO:0000313" key="2">
    <source>
        <dbReference type="Proteomes" id="UP001204953"/>
    </source>
</evidence>
<sequence length="83" mass="9804">MTFSELRADFVRQVSLADLLEALTSLERRFLLEKVTSTLRGKNLTLFTLKPVIMDYITDRLLKRVCWKITHKMTCRWRVSVLS</sequence>
<dbReference type="Proteomes" id="UP001204953">
    <property type="component" value="Unassembled WGS sequence"/>
</dbReference>
<protein>
    <submittedName>
        <fullName evidence="1">Uncharacterized protein</fullName>
    </submittedName>
</protein>
<dbReference type="AlphaFoldDB" id="A0AAE3GQW6"/>
<organism evidence="1 2">
    <name type="scientific">Limnofasciculus baicalensis BBK-W-15</name>
    <dbReference type="NCBI Taxonomy" id="2699891"/>
    <lineage>
        <taxon>Bacteria</taxon>
        <taxon>Bacillati</taxon>
        <taxon>Cyanobacteriota</taxon>
        <taxon>Cyanophyceae</taxon>
        <taxon>Coleofasciculales</taxon>
        <taxon>Coleofasciculaceae</taxon>
        <taxon>Limnofasciculus</taxon>
        <taxon>Limnofasciculus baicalensis</taxon>
    </lineage>
</organism>
<proteinExistence type="predicted"/>
<evidence type="ECO:0000313" key="1">
    <source>
        <dbReference type="EMBL" id="MCP2728884.1"/>
    </source>
</evidence>
<comment type="caution">
    <text evidence="1">The sequence shown here is derived from an EMBL/GenBank/DDBJ whole genome shotgun (WGS) entry which is preliminary data.</text>
</comment>
<reference evidence="1" key="1">
    <citation type="submission" date="2022-06" db="EMBL/GenBank/DDBJ databases">
        <title>New cyanobacteria of genus Symplocastrum in benthos of Lake Baikal.</title>
        <authorList>
            <person name="Sorokovikova E."/>
            <person name="Tikhonova I."/>
            <person name="Krasnopeev A."/>
            <person name="Evseev P."/>
            <person name="Gladkikh A."/>
            <person name="Belykh O."/>
        </authorList>
    </citation>
    <scope>NUCLEOTIDE SEQUENCE</scope>
    <source>
        <strain evidence="1">BBK-W-15</strain>
    </source>
</reference>
<accession>A0AAE3GQW6</accession>
<name>A0AAE3GQW6_9CYAN</name>
<keyword evidence="2" id="KW-1185">Reference proteome</keyword>